<evidence type="ECO:0000256" key="7">
    <source>
        <dbReference type="ARBA" id="ARBA00023163"/>
    </source>
</evidence>
<comment type="similarity">
    <text evidence="2 8">Belongs to the transcriptional regulatory CopG/NikR family.</text>
</comment>
<evidence type="ECO:0000256" key="5">
    <source>
        <dbReference type="ARBA" id="ARBA00023015"/>
    </source>
</evidence>
<evidence type="ECO:0000256" key="3">
    <source>
        <dbReference type="ARBA" id="ARBA00022596"/>
    </source>
</evidence>
<accession>A0A841LKJ5</accession>
<evidence type="ECO:0000259" key="11">
    <source>
        <dbReference type="Pfam" id="PF08753"/>
    </source>
</evidence>
<comment type="caution">
    <text evidence="12">The sequence shown here is derived from an EMBL/GenBank/DDBJ whole genome shotgun (WGS) entry which is preliminary data.</text>
</comment>
<sequence length="157" mass="17179">MKRLTISLDDTLAAEFDALQTTRGYASRSEAVRDLVRRTVDAARQADDAGTWCVANLSYVYDYEVRSLSSRLLELQHAHHDLVVAVTNVALDHDSSLATMILQGPTRAVRALGNAIIAERGVRFGAMNVIIVAPNDTHDDPQAHQHHGHRHASPHGG</sequence>
<dbReference type="PANTHER" id="PTHR34719">
    <property type="entry name" value="NICKEL-RESPONSIVE REGULATOR"/>
    <property type="match status" value="1"/>
</dbReference>
<dbReference type="InterPro" id="IPR022988">
    <property type="entry name" value="Ni_resp_reg_NikR"/>
</dbReference>
<dbReference type="GO" id="GO:0003700">
    <property type="term" value="F:DNA-binding transcription factor activity"/>
    <property type="evidence" value="ECO:0007669"/>
    <property type="project" value="UniProtKB-UniRule"/>
</dbReference>
<evidence type="ECO:0000256" key="4">
    <source>
        <dbReference type="ARBA" id="ARBA00022723"/>
    </source>
</evidence>
<evidence type="ECO:0000256" key="1">
    <source>
        <dbReference type="ARBA" id="ARBA00001967"/>
    </source>
</evidence>
<keyword evidence="5 8" id="KW-0805">Transcription regulation</keyword>
<protein>
    <recommendedName>
        <fullName evidence="8">Putative nickel-responsive regulator</fullName>
    </recommendedName>
</protein>
<dbReference type="InterPro" id="IPR050192">
    <property type="entry name" value="CopG/NikR_regulator"/>
</dbReference>
<dbReference type="Gene3D" id="3.30.70.1150">
    <property type="entry name" value="ACT-like. Chain A, domain 2"/>
    <property type="match status" value="1"/>
</dbReference>
<evidence type="ECO:0000256" key="8">
    <source>
        <dbReference type="HAMAP-Rule" id="MF_00476"/>
    </source>
</evidence>
<evidence type="ECO:0000256" key="2">
    <source>
        <dbReference type="ARBA" id="ARBA00008478"/>
    </source>
</evidence>
<dbReference type="InterPro" id="IPR014864">
    <property type="entry name" value="TF_NikR_Ni-bd_C"/>
</dbReference>
<dbReference type="HAMAP" id="MF_00476">
    <property type="entry name" value="NikR"/>
    <property type="match status" value="1"/>
</dbReference>
<evidence type="ECO:0000313" key="12">
    <source>
        <dbReference type="EMBL" id="MBB6229498.1"/>
    </source>
</evidence>
<dbReference type="InterPro" id="IPR002145">
    <property type="entry name" value="CopG"/>
</dbReference>
<dbReference type="InterPro" id="IPR013321">
    <property type="entry name" value="Arc_rbn_hlx_hlx"/>
</dbReference>
<gene>
    <name evidence="12" type="ORF">FHS79_003701</name>
</gene>
<dbReference type="NCBIfam" id="NF003381">
    <property type="entry name" value="PRK04460.1"/>
    <property type="match status" value="1"/>
</dbReference>
<dbReference type="Pfam" id="PF01402">
    <property type="entry name" value="RHH_1"/>
    <property type="match status" value="1"/>
</dbReference>
<dbReference type="SUPFAM" id="SSF47598">
    <property type="entry name" value="Ribbon-helix-helix"/>
    <property type="match status" value="1"/>
</dbReference>
<dbReference type="InterPro" id="IPR045865">
    <property type="entry name" value="ACT-like_dom_sf"/>
</dbReference>
<comment type="function">
    <text evidence="8">Transcriptional regulator.</text>
</comment>
<keyword evidence="7 8" id="KW-0804">Transcription</keyword>
<evidence type="ECO:0000259" key="10">
    <source>
        <dbReference type="Pfam" id="PF01402"/>
    </source>
</evidence>
<keyword evidence="4" id="KW-0479">Metal-binding</keyword>
<name>A0A841LKJ5_9SPHN</name>
<dbReference type="Gene3D" id="1.10.1220.10">
    <property type="entry name" value="Met repressor-like"/>
    <property type="match status" value="1"/>
</dbReference>
<feature type="region of interest" description="Disordered" evidence="9">
    <location>
        <begin position="135"/>
        <end position="157"/>
    </location>
</feature>
<dbReference type="Proteomes" id="UP000538147">
    <property type="component" value="Unassembled WGS sequence"/>
</dbReference>
<feature type="domain" description="Ribbon-helix-helix protein CopG" evidence="10">
    <location>
        <begin position="2"/>
        <end position="39"/>
    </location>
</feature>
<keyword evidence="3" id="KW-0533">Nickel</keyword>
<dbReference type="GO" id="GO:0016151">
    <property type="term" value="F:nickel cation binding"/>
    <property type="evidence" value="ECO:0007669"/>
    <property type="project" value="UniProtKB-UniRule"/>
</dbReference>
<reference evidence="12 13" key="1">
    <citation type="submission" date="2020-08" db="EMBL/GenBank/DDBJ databases">
        <title>Genomic Encyclopedia of Type Strains, Phase IV (KMG-IV): sequencing the most valuable type-strain genomes for metagenomic binning, comparative biology and taxonomic classification.</title>
        <authorList>
            <person name="Goeker M."/>
        </authorList>
    </citation>
    <scope>NUCLEOTIDE SEQUENCE [LARGE SCALE GENOMIC DNA]</scope>
    <source>
        <strain evidence="12 13">DSM 102189</strain>
    </source>
</reference>
<dbReference type="PANTHER" id="PTHR34719:SF2">
    <property type="entry name" value="NICKEL-RESPONSIVE REGULATOR"/>
    <property type="match status" value="1"/>
</dbReference>
<comment type="caution">
    <text evidence="8">Lacks conserved residue(s) required for the propagation of feature annotation.</text>
</comment>
<evidence type="ECO:0000256" key="6">
    <source>
        <dbReference type="ARBA" id="ARBA00023125"/>
    </source>
</evidence>
<feature type="compositionally biased region" description="Basic residues" evidence="9">
    <location>
        <begin position="144"/>
        <end position="157"/>
    </location>
</feature>
<dbReference type="NCBIfam" id="NF002815">
    <property type="entry name" value="PRK02967.1"/>
    <property type="match status" value="1"/>
</dbReference>
<dbReference type="Pfam" id="PF08753">
    <property type="entry name" value="NikR_C"/>
    <property type="match status" value="1"/>
</dbReference>
<organism evidence="12 13">
    <name type="scientific">Polymorphobacter multimanifer</name>
    <dbReference type="NCBI Taxonomy" id="1070431"/>
    <lineage>
        <taxon>Bacteria</taxon>
        <taxon>Pseudomonadati</taxon>
        <taxon>Pseudomonadota</taxon>
        <taxon>Alphaproteobacteria</taxon>
        <taxon>Sphingomonadales</taxon>
        <taxon>Sphingosinicellaceae</taxon>
        <taxon>Polymorphobacter</taxon>
    </lineage>
</organism>
<dbReference type="GO" id="GO:0010045">
    <property type="term" value="P:response to nickel cation"/>
    <property type="evidence" value="ECO:0007669"/>
    <property type="project" value="InterPro"/>
</dbReference>
<dbReference type="InterPro" id="IPR027271">
    <property type="entry name" value="Acetolactate_synth/TF_NikR_C"/>
</dbReference>
<evidence type="ECO:0000256" key="9">
    <source>
        <dbReference type="SAM" id="MobiDB-lite"/>
    </source>
</evidence>
<comment type="cofactor">
    <cofactor evidence="1">
        <name>Ni(2+)</name>
        <dbReference type="ChEBI" id="CHEBI:49786"/>
    </cofactor>
</comment>
<dbReference type="CDD" id="cd22231">
    <property type="entry name" value="RHH_NikR_HicB-like"/>
    <property type="match status" value="1"/>
</dbReference>
<dbReference type="GO" id="GO:0003677">
    <property type="term" value="F:DNA binding"/>
    <property type="evidence" value="ECO:0007669"/>
    <property type="project" value="UniProtKB-KW"/>
</dbReference>
<dbReference type="EMBL" id="JACIIV010000057">
    <property type="protein sequence ID" value="MBB6229498.1"/>
    <property type="molecule type" value="Genomic_DNA"/>
</dbReference>
<keyword evidence="6 8" id="KW-0238">DNA-binding</keyword>
<keyword evidence="13" id="KW-1185">Reference proteome</keyword>
<evidence type="ECO:0000313" key="13">
    <source>
        <dbReference type="Proteomes" id="UP000538147"/>
    </source>
</evidence>
<feature type="domain" description="Transcription factor NikR nickel binding C-terminal" evidence="11">
    <location>
        <begin position="54"/>
        <end position="129"/>
    </location>
</feature>
<dbReference type="InterPro" id="IPR010985">
    <property type="entry name" value="Ribbon_hlx_hlx"/>
</dbReference>
<dbReference type="SUPFAM" id="SSF55021">
    <property type="entry name" value="ACT-like"/>
    <property type="match status" value="1"/>
</dbReference>
<dbReference type="AlphaFoldDB" id="A0A841LKJ5"/>
<proteinExistence type="inferred from homology"/>
<dbReference type="RefSeq" id="WP_184203236.1">
    <property type="nucleotide sequence ID" value="NZ_BMOX01000097.1"/>
</dbReference>